<dbReference type="EMBL" id="HG793148">
    <property type="protein sequence ID" value="CRL25639.1"/>
    <property type="molecule type" value="Genomic_DNA"/>
</dbReference>
<evidence type="ECO:0000256" key="1">
    <source>
        <dbReference type="SAM" id="MobiDB-lite"/>
    </source>
</evidence>
<reference evidence="2 3" key="1">
    <citation type="journal article" date="2014" name="Nat. Commun.">
        <title>Multiple recent horizontal transfers of a large genomic region in cheese making fungi.</title>
        <authorList>
            <person name="Cheeseman K."/>
            <person name="Ropars J."/>
            <person name="Renault P."/>
            <person name="Dupont J."/>
            <person name="Gouzy J."/>
            <person name="Branca A."/>
            <person name="Abraham A.L."/>
            <person name="Ceppi M."/>
            <person name="Conseiller E."/>
            <person name="Debuchy R."/>
            <person name="Malagnac F."/>
            <person name="Goarin A."/>
            <person name="Silar P."/>
            <person name="Lacoste S."/>
            <person name="Sallet E."/>
            <person name="Bensimon A."/>
            <person name="Giraud T."/>
            <person name="Brygoo Y."/>
        </authorList>
    </citation>
    <scope>NUCLEOTIDE SEQUENCE [LARGE SCALE GENOMIC DNA]</scope>
    <source>
        <strain evidence="3">FM 013</strain>
    </source>
</reference>
<feature type="region of interest" description="Disordered" evidence="1">
    <location>
        <begin position="1"/>
        <end position="36"/>
    </location>
</feature>
<organism evidence="2 3">
    <name type="scientific">Penicillium camemberti (strain FM 013)</name>
    <dbReference type="NCBI Taxonomy" id="1429867"/>
    <lineage>
        <taxon>Eukaryota</taxon>
        <taxon>Fungi</taxon>
        <taxon>Dikarya</taxon>
        <taxon>Ascomycota</taxon>
        <taxon>Pezizomycotina</taxon>
        <taxon>Eurotiomycetes</taxon>
        <taxon>Eurotiomycetidae</taxon>
        <taxon>Eurotiales</taxon>
        <taxon>Aspergillaceae</taxon>
        <taxon>Penicillium</taxon>
    </lineage>
</organism>
<accession>A0A0G4PGY6</accession>
<evidence type="ECO:0000313" key="3">
    <source>
        <dbReference type="Proteomes" id="UP000053732"/>
    </source>
</evidence>
<protein>
    <submittedName>
        <fullName evidence="2">Str. FM013</fullName>
    </submittedName>
</protein>
<dbReference type="AlphaFoldDB" id="A0A0G4PGY6"/>
<feature type="compositionally biased region" description="Polar residues" evidence="1">
    <location>
        <begin position="26"/>
        <end position="36"/>
    </location>
</feature>
<keyword evidence="3" id="KW-1185">Reference proteome</keyword>
<proteinExistence type="predicted"/>
<feature type="compositionally biased region" description="Basic and acidic residues" evidence="1">
    <location>
        <begin position="7"/>
        <end position="24"/>
    </location>
</feature>
<evidence type="ECO:0000313" key="2">
    <source>
        <dbReference type="EMBL" id="CRL25639.1"/>
    </source>
</evidence>
<name>A0A0G4PGY6_PENC3</name>
<sequence>MQSPRRVQQESDQRLKADPNDKPHTTALSTLTLDMG</sequence>
<gene>
    <name evidence="2" type="ORF">PCAMFM013_S015g000225</name>
</gene>
<dbReference type="Proteomes" id="UP000053732">
    <property type="component" value="Unassembled WGS sequence"/>
</dbReference>